<gene>
    <name evidence="1" type="ORF">CWC19_06445</name>
</gene>
<comment type="caution">
    <text evidence="1">The sequence shown here is derived from an EMBL/GenBank/DDBJ whole genome shotgun (WGS) entry which is preliminary data.</text>
</comment>
<reference evidence="1 2" key="1">
    <citation type="submission" date="2018-01" db="EMBL/GenBank/DDBJ databases">
        <authorList>
            <person name="Paulsen S."/>
            <person name="Gram L.K."/>
        </authorList>
    </citation>
    <scope>NUCLEOTIDE SEQUENCE [LARGE SCALE GENOMIC DNA]</scope>
    <source>
        <strain evidence="1 2">S3790</strain>
    </source>
</reference>
<reference evidence="2" key="2">
    <citation type="submission" date="2019-06" db="EMBL/GenBank/DDBJ databases">
        <title>Co-occurence of chitin degradation, pigmentation and bioactivity in marine Pseudoalteromonas.</title>
        <authorList>
            <person name="Sonnenschein E.C."/>
            <person name="Bech P.K."/>
        </authorList>
    </citation>
    <scope>NUCLEOTIDE SEQUENCE [LARGE SCALE GENOMIC DNA]</scope>
    <source>
        <strain evidence="2">S3790</strain>
    </source>
</reference>
<protein>
    <submittedName>
        <fullName evidence="1">Uncharacterized protein</fullName>
    </submittedName>
</protein>
<organism evidence="1 2">
    <name type="scientific">Pseudoalteromonas aurantia</name>
    <dbReference type="NCBI Taxonomy" id="43654"/>
    <lineage>
        <taxon>Bacteria</taxon>
        <taxon>Pseudomonadati</taxon>
        <taxon>Pseudomonadota</taxon>
        <taxon>Gammaproteobacteria</taxon>
        <taxon>Alteromonadales</taxon>
        <taxon>Pseudoalteromonadaceae</taxon>
        <taxon>Pseudoalteromonas</taxon>
    </lineage>
</organism>
<sequence length="91" mass="10430">MTKTEKKTEQLLIKQLTNACEELKIHNDAFEYLTHHGQLNKLKQTLKVEVFCTTAFTGQQLKQALSVINHEIKTLQLALKPHDLIMTVISD</sequence>
<evidence type="ECO:0000313" key="1">
    <source>
        <dbReference type="EMBL" id="TMO69071.1"/>
    </source>
</evidence>
<proteinExistence type="predicted"/>
<dbReference type="Proteomes" id="UP000307217">
    <property type="component" value="Unassembled WGS sequence"/>
</dbReference>
<evidence type="ECO:0000313" key="2">
    <source>
        <dbReference type="Proteomes" id="UP000307217"/>
    </source>
</evidence>
<dbReference type="RefSeq" id="WP_138591058.1">
    <property type="nucleotide sequence ID" value="NZ_PNBX01000024.1"/>
</dbReference>
<accession>A0A5S3VBB0</accession>
<dbReference type="OrthoDB" id="6996126at2"/>
<name>A0A5S3VBB0_9GAMM</name>
<dbReference type="EMBL" id="PNBX01000024">
    <property type="protein sequence ID" value="TMO69071.1"/>
    <property type="molecule type" value="Genomic_DNA"/>
</dbReference>
<dbReference type="AlphaFoldDB" id="A0A5S3VBB0"/>